<dbReference type="InterPro" id="IPR038051">
    <property type="entry name" value="XRCC4-like_N_sf"/>
</dbReference>
<feature type="domain" description="XLF-like coiled-coil region" evidence="10">
    <location>
        <begin position="143"/>
        <end position="192"/>
    </location>
</feature>
<dbReference type="GO" id="GO:0032807">
    <property type="term" value="C:DNA ligase IV complex"/>
    <property type="evidence" value="ECO:0007669"/>
    <property type="project" value="TreeGrafter"/>
</dbReference>
<evidence type="ECO:0000256" key="6">
    <source>
        <dbReference type="ARBA" id="ARBA00025747"/>
    </source>
</evidence>
<organism evidence="11 12">
    <name type="scientific">Niveomyces insectorum RCEF 264</name>
    <dbReference type="NCBI Taxonomy" id="1081102"/>
    <lineage>
        <taxon>Eukaryota</taxon>
        <taxon>Fungi</taxon>
        <taxon>Dikarya</taxon>
        <taxon>Ascomycota</taxon>
        <taxon>Pezizomycotina</taxon>
        <taxon>Sordariomycetes</taxon>
        <taxon>Hypocreomycetidae</taxon>
        <taxon>Hypocreales</taxon>
        <taxon>Cordycipitaceae</taxon>
        <taxon>Niveomyces</taxon>
    </lineage>
</organism>
<dbReference type="InterPro" id="IPR053829">
    <property type="entry name" value="XLF-like_CC"/>
</dbReference>
<keyword evidence="3" id="KW-0238">DNA-binding</keyword>
<keyword evidence="4" id="KW-0234">DNA repair</keyword>
<feature type="compositionally biased region" description="Polar residues" evidence="8">
    <location>
        <begin position="414"/>
        <end position="431"/>
    </location>
</feature>
<accession>A0A162ICR0</accession>
<comment type="subcellular location">
    <subcellularLocation>
        <location evidence="1">Nucleus</location>
    </subcellularLocation>
</comment>
<proteinExistence type="inferred from homology"/>
<feature type="region of interest" description="Disordered" evidence="8">
    <location>
        <begin position="290"/>
        <end position="562"/>
    </location>
</feature>
<dbReference type="Pfam" id="PF21928">
    <property type="entry name" value="XLF_CC"/>
    <property type="match status" value="1"/>
</dbReference>
<feature type="compositionally biased region" description="Basic and acidic residues" evidence="8">
    <location>
        <begin position="386"/>
        <end position="413"/>
    </location>
</feature>
<evidence type="ECO:0000313" key="11">
    <source>
        <dbReference type="EMBL" id="OAA55265.1"/>
    </source>
</evidence>
<evidence type="ECO:0000259" key="9">
    <source>
        <dbReference type="Pfam" id="PF09302"/>
    </source>
</evidence>
<feature type="compositionally biased region" description="Basic and acidic residues" evidence="8">
    <location>
        <begin position="495"/>
        <end position="534"/>
    </location>
</feature>
<feature type="compositionally biased region" description="Polar residues" evidence="8">
    <location>
        <begin position="535"/>
        <end position="544"/>
    </location>
</feature>
<dbReference type="OrthoDB" id="2155935at2759"/>
<feature type="compositionally biased region" description="Basic and acidic residues" evidence="8">
    <location>
        <begin position="291"/>
        <end position="302"/>
    </location>
</feature>
<reference evidence="11 12" key="1">
    <citation type="journal article" date="2016" name="Genome Biol. Evol.">
        <title>Divergent and convergent evolution of fungal pathogenicity.</title>
        <authorList>
            <person name="Shang Y."/>
            <person name="Xiao G."/>
            <person name="Zheng P."/>
            <person name="Cen K."/>
            <person name="Zhan S."/>
            <person name="Wang C."/>
        </authorList>
    </citation>
    <scope>NUCLEOTIDE SEQUENCE [LARGE SCALE GENOMIC DNA]</scope>
    <source>
        <strain evidence="11 12">RCEF 264</strain>
    </source>
</reference>
<gene>
    <name evidence="11" type="ORF">SPI_08360</name>
</gene>
<keyword evidence="5" id="KW-0539">Nucleus</keyword>
<dbReference type="PANTHER" id="PTHR32235">
    <property type="entry name" value="NON-HOMOLOGOUS END-JOINING FACTOR 1"/>
    <property type="match status" value="1"/>
</dbReference>
<comment type="similarity">
    <text evidence="6">Belongs to the XRCC4-XLF family. XLF subfamily.</text>
</comment>
<dbReference type="PANTHER" id="PTHR32235:SF1">
    <property type="entry name" value="NON-HOMOLOGOUS END-JOINING FACTOR 1"/>
    <property type="match status" value="1"/>
</dbReference>
<dbReference type="EMBL" id="AZHD01000020">
    <property type="protein sequence ID" value="OAA55265.1"/>
    <property type="molecule type" value="Genomic_DNA"/>
</dbReference>
<dbReference type="Proteomes" id="UP000076874">
    <property type="component" value="Unassembled WGS sequence"/>
</dbReference>
<evidence type="ECO:0000259" key="10">
    <source>
        <dbReference type="Pfam" id="PF21928"/>
    </source>
</evidence>
<comment type="caution">
    <text evidence="11">The sequence shown here is derived from an EMBL/GenBank/DDBJ whole genome shotgun (WGS) entry which is preliminary data.</text>
</comment>
<dbReference type="InterPro" id="IPR015381">
    <property type="entry name" value="XLF-like_N"/>
</dbReference>
<evidence type="ECO:0000256" key="3">
    <source>
        <dbReference type="ARBA" id="ARBA00023125"/>
    </source>
</evidence>
<keyword evidence="12" id="KW-1185">Reference proteome</keyword>
<feature type="compositionally biased region" description="Basic and acidic residues" evidence="8">
    <location>
        <begin position="336"/>
        <end position="359"/>
    </location>
</feature>
<feature type="domain" description="XLF-like N-terminal" evidence="9">
    <location>
        <begin position="7"/>
        <end position="139"/>
    </location>
</feature>
<evidence type="ECO:0000256" key="5">
    <source>
        <dbReference type="ARBA" id="ARBA00023242"/>
    </source>
</evidence>
<evidence type="ECO:0000256" key="7">
    <source>
        <dbReference type="ARBA" id="ARBA00044529"/>
    </source>
</evidence>
<evidence type="ECO:0000256" key="2">
    <source>
        <dbReference type="ARBA" id="ARBA00022763"/>
    </source>
</evidence>
<name>A0A162ICR0_9HYPO</name>
<sequence>MDDRRAWRLLPAAHPDVPLLLVSAVFGDAAYAVHLTDLANVWSESLSRRDICLRAFKVNTTIDPSYDKEQMAVFLTKLRAAFDVALPDHADTRLSVAGARNGGGGGGGDAQRSDDLVLHITAVLPQGLRPLKWPMHLKKHARSSVAGELVLPLVQDHAVRLREIDALRTVVHDKDAVINKLVDKLDAMGAGLASVFPQLAGRRKVTRTDMEGRVPGLAPFDAAAFRETVNAGVSGGDAGSVDAKDLLESVFGGESGLKYDAGVVASVSHNLDGWWQELGTGPGVSLVHTQQDNETKVQKNKVDLAIGEDEDSGRQDDEAFQTTPSKRRLVTEEAQESAKEDKMESEASSRPNDGKEKHGTHSRSGAIGRKKAASPSPPPDSEEETASDKEATASRHTTPEQKEATKPAKRETLKSTGPTEQAPTVTTTSLRSKPAKHGLGSIGGRKPPAREQAKSPSPAPRSPSPKSKGSAPATPAKKGLGRIGKRTSPPTPTSKGEREDGGRDKSEAHEQTHAERKAGVRSEEATTPKEKNEKTTQGGQQAERLQQAVEKNAAPMRKKRKF</sequence>
<dbReference type="GO" id="GO:0045027">
    <property type="term" value="F:DNA end binding"/>
    <property type="evidence" value="ECO:0007669"/>
    <property type="project" value="TreeGrafter"/>
</dbReference>
<feature type="compositionally biased region" description="Low complexity" evidence="8">
    <location>
        <begin position="464"/>
        <end position="478"/>
    </location>
</feature>
<evidence type="ECO:0000313" key="12">
    <source>
        <dbReference type="Proteomes" id="UP000076874"/>
    </source>
</evidence>
<dbReference type="STRING" id="1081102.A0A162ICR0"/>
<keyword evidence="2" id="KW-0227">DNA damage</keyword>
<dbReference type="AlphaFoldDB" id="A0A162ICR0"/>
<dbReference type="Gene3D" id="2.170.210.10">
    <property type="entry name" value="DNA double-strand break repair and VJ recombination XRCC4, N-terminal"/>
    <property type="match status" value="1"/>
</dbReference>
<evidence type="ECO:0000256" key="4">
    <source>
        <dbReference type="ARBA" id="ARBA00023204"/>
    </source>
</evidence>
<protein>
    <recommendedName>
        <fullName evidence="7">Non-homologous end-joining factor 1</fullName>
    </recommendedName>
</protein>
<evidence type="ECO:0000256" key="8">
    <source>
        <dbReference type="SAM" id="MobiDB-lite"/>
    </source>
</evidence>
<dbReference type="Pfam" id="PF09302">
    <property type="entry name" value="XLF"/>
    <property type="match status" value="1"/>
</dbReference>
<dbReference type="GO" id="GO:0006303">
    <property type="term" value="P:double-strand break repair via nonhomologous end joining"/>
    <property type="evidence" value="ECO:0007669"/>
    <property type="project" value="UniProtKB-ARBA"/>
</dbReference>
<dbReference type="CDD" id="cd22285">
    <property type="entry name" value="HD_XLF_N"/>
    <property type="match status" value="1"/>
</dbReference>
<dbReference type="InterPro" id="IPR052287">
    <property type="entry name" value="NHEJ_factor"/>
</dbReference>
<evidence type="ECO:0000256" key="1">
    <source>
        <dbReference type="ARBA" id="ARBA00004123"/>
    </source>
</evidence>